<dbReference type="RefSeq" id="WP_350242930.1">
    <property type="nucleotide sequence ID" value="NZ_CP158299.1"/>
</dbReference>
<gene>
    <name evidence="2" type="ORF">ABOD76_15800</name>
</gene>
<evidence type="ECO:0000256" key="1">
    <source>
        <dbReference type="SAM" id="SignalP"/>
    </source>
</evidence>
<dbReference type="EMBL" id="CP158299">
    <property type="protein sequence ID" value="XBV84893.1"/>
    <property type="molecule type" value="Genomic_DNA"/>
</dbReference>
<reference evidence="2" key="1">
    <citation type="submission" date="2024-06" db="EMBL/GenBank/DDBJ databases">
        <title>Draft Genome Sequence of Deinococcus sonorensis Type Strain KR-87, a Biofilm Producing Representative of the Genus Deinococcus.</title>
        <authorList>
            <person name="Boren L.S."/>
            <person name="Grosso R.A."/>
            <person name="Hugenberg-Cox A.N."/>
            <person name="Hill J.T.E."/>
            <person name="Albert C.M."/>
            <person name="Tuohy J.M."/>
        </authorList>
    </citation>
    <scope>NUCLEOTIDE SEQUENCE</scope>
    <source>
        <strain evidence="2">KR-87</strain>
    </source>
</reference>
<proteinExistence type="predicted"/>
<dbReference type="KEGG" id="dsc:ABOD76_15800"/>
<protein>
    <submittedName>
        <fullName evidence="2">Uncharacterized protein</fullName>
    </submittedName>
</protein>
<name>A0AAU7U8T0_9DEIO</name>
<dbReference type="AlphaFoldDB" id="A0AAU7U8T0"/>
<sequence length="246" mass="26262">MRKFLILTLSVLTAAPALAWVPKLEETTAKTVIDSAYGRRTDPVLTYLNVDLSVQDGAFKSGKAAVNAFDGGEQCVADWLAKPTDYTAGSRPTSLTLSGQADQLFFQAQQARDSFKSLTPADALKDTASRLPDGQLRLDVGVAGLPSQQQRSAYLVRMRGPDGKLIAPVKSSYVNDWKPMNGAASATPSTPSTPASAQGPYAGTLVYYFEPLKAGLPANAKVDILIRTEADTTCAYAVPMDLSSFY</sequence>
<organism evidence="2">
    <name type="scientific">Deinococcus sonorensis KR-87</name>
    <dbReference type="NCBI Taxonomy" id="694439"/>
    <lineage>
        <taxon>Bacteria</taxon>
        <taxon>Thermotogati</taxon>
        <taxon>Deinococcota</taxon>
        <taxon>Deinococci</taxon>
        <taxon>Deinococcales</taxon>
        <taxon>Deinococcaceae</taxon>
        <taxon>Deinococcus</taxon>
    </lineage>
</organism>
<accession>A0AAU7U8T0</accession>
<feature type="chain" id="PRO_5043347133" evidence="1">
    <location>
        <begin position="20"/>
        <end position="246"/>
    </location>
</feature>
<feature type="signal peptide" evidence="1">
    <location>
        <begin position="1"/>
        <end position="19"/>
    </location>
</feature>
<keyword evidence="1" id="KW-0732">Signal</keyword>
<evidence type="ECO:0000313" key="2">
    <source>
        <dbReference type="EMBL" id="XBV84893.1"/>
    </source>
</evidence>